<sequence length="108" mass="11808">MSTRVWVNADGVIPESGAFYTTDRGRTEPGYHCVRQRLLQHPAKQARMLSMDDSFNKGNPIRVGAGLPAMDCAAVPILHPHADRSAPCSARIRPFPFVRAVHGAVESL</sequence>
<accession>A0AAQ1P4T7</accession>
<reference evidence="1 2" key="1">
    <citation type="submission" date="2018-02" db="EMBL/GenBank/DDBJ databases">
        <authorList>
            <person name="Dubost A."/>
        </authorList>
    </citation>
    <scope>NUCLEOTIDE SEQUENCE [LARGE SCALE GENOMIC DNA]</scope>
    <source>
        <strain evidence="2">JV551A3</strain>
    </source>
</reference>
<dbReference type="EMBL" id="OPYN01000070">
    <property type="protein sequence ID" value="SPO59797.1"/>
    <property type="molecule type" value="Genomic_DNA"/>
</dbReference>
<dbReference type="Proteomes" id="UP000294335">
    <property type="component" value="Unassembled WGS sequence"/>
</dbReference>
<proteinExistence type="predicted"/>
<evidence type="ECO:0000313" key="2">
    <source>
        <dbReference type="Proteomes" id="UP000294335"/>
    </source>
</evidence>
<gene>
    <name evidence="1" type="ORF">JV551A3_V1_700069</name>
</gene>
<evidence type="ECO:0000313" key="1">
    <source>
        <dbReference type="EMBL" id="SPO59797.1"/>
    </source>
</evidence>
<dbReference type="AlphaFoldDB" id="A0AAQ1P4T7"/>
<keyword evidence="2" id="KW-1185">Reference proteome</keyword>
<organism evidence="1 2">
    <name type="scientific">Pseudomonas inefficax</name>
    <dbReference type="NCBI Taxonomy" id="2078786"/>
    <lineage>
        <taxon>Bacteria</taxon>
        <taxon>Pseudomonadati</taxon>
        <taxon>Pseudomonadota</taxon>
        <taxon>Gammaproteobacteria</taxon>
        <taxon>Pseudomonadales</taxon>
        <taxon>Pseudomonadaceae</taxon>
        <taxon>Pseudomonas</taxon>
    </lineage>
</organism>
<name>A0AAQ1P4T7_9PSED</name>
<comment type="caution">
    <text evidence="1">The sequence shown here is derived from an EMBL/GenBank/DDBJ whole genome shotgun (WGS) entry which is preliminary data.</text>
</comment>
<protein>
    <submittedName>
        <fullName evidence="1">Uncharacterized protein</fullName>
    </submittedName>
</protein>